<protein>
    <submittedName>
        <fullName evidence="1">Uncharacterized protein</fullName>
    </submittedName>
</protein>
<dbReference type="OrthoDB" id="8584274at2"/>
<sequence>MSLHSIQVEKPIEIDGLLQQFNYALVNPLIVHERDWRDLPIQALETSPAPARPHRLPQLIDLTILPDEKHEVLAERIRRYQLRGTSFFSALIMGGESFNDMSYHLRRQLLQKRPGDRRHYWFRYYDPLVFRHLPWLLTPKQMARLLGPIELWSWPDGVGQWRSLTGSGEKPVIHWLELTRIQWATIDRFATLNQSLRRLAMIAPDWPQNEAHWRWLDNMLRHGQEAFGLSVEHQQYLAERAAQYHPALETHPVIQKFLTQASQGNSSLASHLDQLTDAEWKIIVSELEEQA</sequence>
<evidence type="ECO:0000313" key="2">
    <source>
        <dbReference type="Proteomes" id="UP000199046"/>
    </source>
</evidence>
<name>A0A1I1N3K0_9GAMM</name>
<dbReference type="STRING" id="402385.SAMN05421848_3312"/>
<evidence type="ECO:0000313" key="1">
    <source>
        <dbReference type="EMBL" id="SFC92221.1"/>
    </source>
</evidence>
<proteinExistence type="predicted"/>
<dbReference type="AlphaFoldDB" id="A0A1I1N3K0"/>
<accession>A0A1I1N3K0</accession>
<keyword evidence="2" id="KW-1185">Reference proteome</keyword>
<dbReference type="EMBL" id="FOLY01000011">
    <property type="protein sequence ID" value="SFC92221.1"/>
    <property type="molecule type" value="Genomic_DNA"/>
</dbReference>
<reference evidence="2" key="1">
    <citation type="submission" date="2016-10" db="EMBL/GenBank/DDBJ databases">
        <authorList>
            <person name="Varghese N."/>
            <person name="Submissions S."/>
        </authorList>
    </citation>
    <scope>NUCLEOTIDE SEQUENCE [LARGE SCALE GENOMIC DNA]</scope>
    <source>
        <strain evidence="2">DSM 23439</strain>
    </source>
</reference>
<dbReference type="Proteomes" id="UP000199046">
    <property type="component" value="Unassembled WGS sequence"/>
</dbReference>
<gene>
    <name evidence="1" type="ORF">SAMN05421848_3312</name>
</gene>
<dbReference type="RefSeq" id="WP_090136283.1">
    <property type="nucleotide sequence ID" value="NZ_FOLY01000011.1"/>
</dbReference>
<organism evidence="1 2">
    <name type="scientific">Kushneria avicenniae</name>
    <dbReference type="NCBI Taxonomy" id="402385"/>
    <lineage>
        <taxon>Bacteria</taxon>
        <taxon>Pseudomonadati</taxon>
        <taxon>Pseudomonadota</taxon>
        <taxon>Gammaproteobacteria</taxon>
        <taxon>Oceanospirillales</taxon>
        <taxon>Halomonadaceae</taxon>
        <taxon>Kushneria</taxon>
    </lineage>
</organism>